<sequence>MDDKNGLVQVLTVRALQTDCRWIANAYSCRVSVNQIGQSKDENVRRIMKEIEHLSEDSSKLIQITDLAASLRCPHGVLEEAIRELQREVQRQLAERQTNDAQLNVLELTWNTS</sequence>
<protein>
    <submittedName>
        <fullName evidence="3">Uncharacterized protein</fullName>
    </submittedName>
</protein>
<dbReference type="PANTHER" id="PTHR12877:SF15">
    <property type="entry name" value="RHO GUANINE NUCLEOTIDE EXCHANGE FACTOR 17"/>
    <property type="match status" value="1"/>
</dbReference>
<evidence type="ECO:0000256" key="1">
    <source>
        <dbReference type="ARBA" id="ARBA00022658"/>
    </source>
</evidence>
<evidence type="ECO:0000313" key="4">
    <source>
        <dbReference type="Proteomes" id="UP000075901"/>
    </source>
</evidence>
<keyword evidence="2" id="KW-0175">Coiled coil</keyword>
<evidence type="ECO:0000256" key="2">
    <source>
        <dbReference type="SAM" id="Coils"/>
    </source>
</evidence>
<dbReference type="VEuPathDB" id="VectorBase:AMAM019263"/>
<dbReference type="EnsemblMetazoa" id="AMAM019263-RA">
    <property type="protein sequence ID" value="AMAM019263-PA"/>
    <property type="gene ID" value="AMAM019263"/>
</dbReference>
<keyword evidence="4" id="KW-1185">Reference proteome</keyword>
<reference evidence="4" key="1">
    <citation type="submission" date="2013-09" db="EMBL/GenBank/DDBJ databases">
        <title>The Genome Sequence of Anopheles maculatus species B.</title>
        <authorList>
            <consortium name="The Broad Institute Genomics Platform"/>
            <person name="Neafsey D.E."/>
            <person name="Besansky N."/>
            <person name="Howell P."/>
            <person name="Walton C."/>
            <person name="Young S.K."/>
            <person name="Zeng Q."/>
            <person name="Gargeya S."/>
            <person name="Fitzgerald M."/>
            <person name="Haas B."/>
            <person name="Abouelleil A."/>
            <person name="Allen A.W."/>
            <person name="Alvarado L."/>
            <person name="Arachchi H.M."/>
            <person name="Berlin A.M."/>
            <person name="Chapman S.B."/>
            <person name="Gainer-Dewar J."/>
            <person name="Goldberg J."/>
            <person name="Griggs A."/>
            <person name="Gujja S."/>
            <person name="Hansen M."/>
            <person name="Howarth C."/>
            <person name="Imamovic A."/>
            <person name="Ireland A."/>
            <person name="Larimer J."/>
            <person name="McCowan C."/>
            <person name="Murphy C."/>
            <person name="Pearson M."/>
            <person name="Poon T.W."/>
            <person name="Priest M."/>
            <person name="Roberts A."/>
            <person name="Saif S."/>
            <person name="Shea T."/>
            <person name="Sisk P."/>
            <person name="Sykes S."/>
            <person name="Wortman J."/>
            <person name="Nusbaum C."/>
            <person name="Birren B."/>
        </authorList>
    </citation>
    <scope>NUCLEOTIDE SEQUENCE [LARGE SCALE GENOMIC DNA]</scope>
    <source>
        <strain evidence="4">maculatus3</strain>
    </source>
</reference>
<dbReference type="Proteomes" id="UP000075901">
    <property type="component" value="Unassembled WGS sequence"/>
</dbReference>
<name>A0A182T450_9DIPT</name>
<feature type="coiled-coil region" evidence="2">
    <location>
        <begin position="75"/>
        <end position="102"/>
    </location>
</feature>
<proteinExistence type="predicted"/>
<dbReference type="GO" id="GO:0030036">
    <property type="term" value="P:actin cytoskeleton organization"/>
    <property type="evidence" value="ECO:0007669"/>
    <property type="project" value="TreeGrafter"/>
</dbReference>
<evidence type="ECO:0000313" key="3">
    <source>
        <dbReference type="EnsemblMetazoa" id="AMAM019263-PA"/>
    </source>
</evidence>
<dbReference type="AlphaFoldDB" id="A0A182T450"/>
<dbReference type="GO" id="GO:0005085">
    <property type="term" value="F:guanyl-nucleotide exchange factor activity"/>
    <property type="evidence" value="ECO:0007669"/>
    <property type="project" value="UniProtKB-KW"/>
</dbReference>
<dbReference type="InterPro" id="IPR039919">
    <property type="entry name" value="ARHGEF10/ARHGEF17"/>
</dbReference>
<dbReference type="PANTHER" id="PTHR12877">
    <property type="entry name" value="RHO GUANINE NUCLEOTIDE EXCHANGE FACTOR"/>
    <property type="match status" value="1"/>
</dbReference>
<organism evidence="3 4">
    <name type="scientific">Anopheles maculatus</name>
    <dbReference type="NCBI Taxonomy" id="74869"/>
    <lineage>
        <taxon>Eukaryota</taxon>
        <taxon>Metazoa</taxon>
        <taxon>Ecdysozoa</taxon>
        <taxon>Arthropoda</taxon>
        <taxon>Hexapoda</taxon>
        <taxon>Insecta</taxon>
        <taxon>Pterygota</taxon>
        <taxon>Neoptera</taxon>
        <taxon>Endopterygota</taxon>
        <taxon>Diptera</taxon>
        <taxon>Nematocera</taxon>
        <taxon>Culicoidea</taxon>
        <taxon>Culicidae</taxon>
        <taxon>Anophelinae</taxon>
        <taxon>Anopheles</taxon>
        <taxon>Anopheles maculatus group</taxon>
    </lineage>
</organism>
<reference evidence="3" key="2">
    <citation type="submission" date="2020-05" db="UniProtKB">
        <authorList>
            <consortium name="EnsemblMetazoa"/>
        </authorList>
    </citation>
    <scope>IDENTIFICATION</scope>
    <source>
        <strain evidence="3">maculatus3</strain>
    </source>
</reference>
<keyword evidence="1" id="KW-0344">Guanine-nucleotide releasing factor</keyword>
<accession>A0A182T450</accession>